<evidence type="ECO:0000313" key="2">
    <source>
        <dbReference type="EMBL" id="AFI03530.1"/>
    </source>
</evidence>
<dbReference type="KEGG" id="hce:HCW_01195"/>
<sequence>MEAKFQAFSEKRQHIISNLHAYKEQLDKAKKELIEFVIKRVDILSLKQDILGEYKNNNAFFKRLKTCQSITLKHRFSVFNALNSKAKLNAKEQGILQSFGSLHLIENAFNLTKEEKDFIVFLNKACHRFVRDCQNLFEVFKKEYVFISMVAMDMLKYSYDKERIYYSDLLGLKSFYFHTHNQHYRTTLFIQKAF</sequence>
<feature type="coiled-coil region" evidence="1">
    <location>
        <begin position="12"/>
        <end position="39"/>
    </location>
</feature>
<reference evidence="3" key="1">
    <citation type="submission" date="2012-04" db="EMBL/GenBank/DDBJ databases">
        <title>Complete genome sequence of Helicobacter cetorum strain MIT 00-7128.</title>
        <authorList>
            <person name="Kersulyte D."/>
            <person name="Berg D.E."/>
        </authorList>
    </citation>
    <scope>NUCLEOTIDE SEQUENCE [LARGE SCALE GENOMIC DNA]</scope>
    <source>
        <strain evidence="3">MIT 00-7128</strain>
    </source>
</reference>
<dbReference type="PATRIC" id="fig|182217.3.peg.247"/>
<accession>I0EKR1</accession>
<name>I0EKR1_HELC0</name>
<dbReference type="Proteomes" id="UP000005010">
    <property type="component" value="Chromosome"/>
</dbReference>
<gene>
    <name evidence="2" type="ordered locus">HCW_01195</name>
</gene>
<evidence type="ECO:0000256" key="1">
    <source>
        <dbReference type="SAM" id="Coils"/>
    </source>
</evidence>
<organism evidence="2 3">
    <name type="scientific">Helicobacter cetorum (strain ATCC BAA-429 / MIT 00-7128)</name>
    <dbReference type="NCBI Taxonomy" id="182217"/>
    <lineage>
        <taxon>Bacteria</taxon>
        <taxon>Pseudomonadati</taxon>
        <taxon>Campylobacterota</taxon>
        <taxon>Epsilonproteobacteria</taxon>
        <taxon>Campylobacterales</taxon>
        <taxon>Helicobacteraceae</taxon>
        <taxon>Helicobacter</taxon>
    </lineage>
</organism>
<dbReference type="AlphaFoldDB" id="I0EKR1"/>
<protein>
    <submittedName>
        <fullName evidence="2">Uncharacterized protein</fullName>
    </submittedName>
</protein>
<dbReference type="HOGENOM" id="CLU_1400796_0_0_7"/>
<keyword evidence="1" id="KW-0175">Coiled coil</keyword>
<dbReference type="STRING" id="182217.HCW_01195"/>
<evidence type="ECO:0000313" key="3">
    <source>
        <dbReference type="Proteomes" id="UP000005010"/>
    </source>
</evidence>
<keyword evidence="3" id="KW-1185">Reference proteome</keyword>
<proteinExistence type="predicted"/>
<dbReference type="EMBL" id="CP003479">
    <property type="protein sequence ID" value="AFI03530.1"/>
    <property type="molecule type" value="Genomic_DNA"/>
</dbReference>